<evidence type="ECO:0000313" key="4">
    <source>
        <dbReference type="Proteomes" id="UP001279734"/>
    </source>
</evidence>
<proteinExistence type="predicted"/>
<evidence type="ECO:0000256" key="2">
    <source>
        <dbReference type="SAM" id="Phobius"/>
    </source>
</evidence>
<keyword evidence="2" id="KW-1133">Transmembrane helix</keyword>
<keyword evidence="2" id="KW-0812">Transmembrane</keyword>
<comment type="caution">
    <text evidence="3">The sequence shown here is derived from an EMBL/GenBank/DDBJ whole genome shotgun (WGS) entry which is preliminary data.</text>
</comment>
<protein>
    <submittedName>
        <fullName evidence="3">Uncharacterized protein</fullName>
    </submittedName>
</protein>
<reference evidence="3" key="1">
    <citation type="submission" date="2023-05" db="EMBL/GenBank/DDBJ databases">
        <title>Nepenthes gracilis genome sequencing.</title>
        <authorList>
            <person name="Fukushima K."/>
        </authorList>
    </citation>
    <scope>NUCLEOTIDE SEQUENCE</scope>
    <source>
        <strain evidence="3">SING2019-196</strain>
    </source>
</reference>
<dbReference type="AlphaFoldDB" id="A0AAD3XEB3"/>
<feature type="region of interest" description="Disordered" evidence="1">
    <location>
        <begin position="85"/>
        <end position="113"/>
    </location>
</feature>
<name>A0AAD3XEB3_NEPGR</name>
<sequence length="263" mass="29261">MLRKVLDKGFLWLEKGRDWHLSRIYISGRTRGLMRSYMIHPVTTFAGLILVLLYLLQERQVKAMRLPGIKVISDATCPDHFLAAAPPGSPKDIHYSDGRSGNEQGSKQMGIRDPGPQGLILFCSEMARAIRSLWQESSTGGARSKKIVAYLDEPNIIQKYSCAAEVLRRKWETYKTARSSVLFPQDAPRATVDITDQHYQFLSSGAKTPSGLALDDGNLGVDETNPKVAINQANQMHNLKEAPPWHSQSSCNQSWKVAAANPL</sequence>
<dbReference type="EMBL" id="BSYO01000003">
    <property type="protein sequence ID" value="GMH02054.1"/>
    <property type="molecule type" value="Genomic_DNA"/>
</dbReference>
<dbReference type="Proteomes" id="UP001279734">
    <property type="component" value="Unassembled WGS sequence"/>
</dbReference>
<keyword evidence="4" id="KW-1185">Reference proteome</keyword>
<organism evidence="3 4">
    <name type="scientific">Nepenthes gracilis</name>
    <name type="common">Slender pitcher plant</name>
    <dbReference type="NCBI Taxonomy" id="150966"/>
    <lineage>
        <taxon>Eukaryota</taxon>
        <taxon>Viridiplantae</taxon>
        <taxon>Streptophyta</taxon>
        <taxon>Embryophyta</taxon>
        <taxon>Tracheophyta</taxon>
        <taxon>Spermatophyta</taxon>
        <taxon>Magnoliopsida</taxon>
        <taxon>eudicotyledons</taxon>
        <taxon>Gunneridae</taxon>
        <taxon>Pentapetalae</taxon>
        <taxon>Caryophyllales</taxon>
        <taxon>Nepenthaceae</taxon>
        <taxon>Nepenthes</taxon>
    </lineage>
</organism>
<feature type="transmembrane region" description="Helical" evidence="2">
    <location>
        <begin position="37"/>
        <end position="56"/>
    </location>
</feature>
<evidence type="ECO:0000256" key="1">
    <source>
        <dbReference type="SAM" id="MobiDB-lite"/>
    </source>
</evidence>
<gene>
    <name evidence="3" type="ORF">Nepgr_003893</name>
</gene>
<accession>A0AAD3XEB3</accession>
<evidence type="ECO:0000313" key="3">
    <source>
        <dbReference type="EMBL" id="GMH02054.1"/>
    </source>
</evidence>
<keyword evidence="2" id="KW-0472">Membrane</keyword>